<organism evidence="7 8">
    <name type="scientific">Tigriopus californicus</name>
    <name type="common">Marine copepod</name>
    <dbReference type="NCBI Taxonomy" id="6832"/>
    <lineage>
        <taxon>Eukaryota</taxon>
        <taxon>Metazoa</taxon>
        <taxon>Ecdysozoa</taxon>
        <taxon>Arthropoda</taxon>
        <taxon>Crustacea</taxon>
        <taxon>Multicrustacea</taxon>
        <taxon>Hexanauplia</taxon>
        <taxon>Copepoda</taxon>
        <taxon>Harpacticoida</taxon>
        <taxon>Harpacticidae</taxon>
        <taxon>Tigriopus</taxon>
    </lineage>
</organism>
<comment type="function">
    <text evidence="5">Methionine-sulfoxide reductase that specifically reduces methionine (R)-sulfoxide back to methionine. While in many cases methionine oxidation is the result of random oxidation following oxidative stress, methionine oxidation is also a post-translational modification that takes place on specific residues.</text>
</comment>
<dbReference type="SUPFAM" id="SSF51316">
    <property type="entry name" value="Mss4-like"/>
    <property type="match status" value="1"/>
</dbReference>
<dbReference type="Pfam" id="PF01641">
    <property type="entry name" value="SelR"/>
    <property type="match status" value="1"/>
</dbReference>
<dbReference type="Proteomes" id="UP000318571">
    <property type="component" value="Chromosome 5"/>
</dbReference>
<evidence type="ECO:0000256" key="1">
    <source>
        <dbReference type="ARBA" id="ARBA00007174"/>
    </source>
</evidence>
<protein>
    <recommendedName>
        <fullName evidence="2 5">Peptide-methionine (R)-S-oxide reductase</fullName>
        <ecNumber evidence="2 5">1.8.4.12</ecNumber>
    </recommendedName>
</protein>
<evidence type="ECO:0000256" key="2">
    <source>
        <dbReference type="ARBA" id="ARBA00012499"/>
    </source>
</evidence>
<name>A0A553PGW6_TIGCA</name>
<dbReference type="Gene3D" id="2.170.150.20">
    <property type="entry name" value="Peptide methionine sulfoxide reductase"/>
    <property type="match status" value="1"/>
</dbReference>
<sequence>MAFGVAASFVLLILSGIGLYTFKDELEPTQTSQTKHHGTKDLYQLIKDNPKALDLEDWRQVLDSETFRVTREFGTERAFTSPLNNIKNNSGTFQCSNCGQALFHAKAKYESGTGWPSFFDVISPKVIGLSTDFKIGYQRSEVHCSRCGAHLGHVFNDGPQPTGLRYCMNGVALKYNPGS</sequence>
<dbReference type="InterPro" id="IPR028427">
    <property type="entry name" value="Met_Sox_Rdtase_MsrB"/>
</dbReference>
<dbReference type="EMBL" id="VCGU01000004">
    <property type="protein sequence ID" value="TRY76921.1"/>
    <property type="molecule type" value="Genomic_DNA"/>
</dbReference>
<evidence type="ECO:0000256" key="4">
    <source>
        <dbReference type="ARBA" id="ARBA00048488"/>
    </source>
</evidence>
<dbReference type="AlphaFoldDB" id="A0A553PGW6"/>
<comment type="similarity">
    <text evidence="1 5">Belongs to the MsrB Met sulfoxide reductase family.</text>
</comment>
<keyword evidence="8" id="KW-1185">Reference proteome</keyword>
<dbReference type="InterPro" id="IPR011057">
    <property type="entry name" value="Mss4-like_sf"/>
</dbReference>
<dbReference type="GO" id="GO:0030091">
    <property type="term" value="P:protein repair"/>
    <property type="evidence" value="ECO:0007669"/>
    <property type="project" value="InterPro"/>
</dbReference>
<dbReference type="OMA" id="RHCINGV"/>
<feature type="domain" description="MsrB" evidence="6">
    <location>
        <begin position="55"/>
        <end position="178"/>
    </location>
</feature>
<dbReference type="OrthoDB" id="44061at2759"/>
<keyword evidence="5" id="KW-0862">Zinc</keyword>
<dbReference type="STRING" id="6832.A0A553PGW6"/>
<keyword evidence="5" id="KW-0732">Signal</keyword>
<dbReference type="GO" id="GO:0046872">
    <property type="term" value="F:metal ion binding"/>
    <property type="evidence" value="ECO:0007669"/>
    <property type="project" value="UniProtKB-KW"/>
</dbReference>
<dbReference type="PANTHER" id="PTHR10173:SF52">
    <property type="entry name" value="METHIONINE-R-SULFOXIDE REDUCTASE B1"/>
    <property type="match status" value="1"/>
</dbReference>
<comment type="catalytic activity">
    <reaction evidence="4 5">
        <text>L-methionyl-[protein] + [thioredoxin]-disulfide + H2O = L-methionyl-(R)-S-oxide-[protein] + [thioredoxin]-dithiol</text>
        <dbReference type="Rhea" id="RHEA:24164"/>
        <dbReference type="Rhea" id="RHEA-COMP:10698"/>
        <dbReference type="Rhea" id="RHEA-COMP:10700"/>
        <dbReference type="Rhea" id="RHEA-COMP:12313"/>
        <dbReference type="Rhea" id="RHEA-COMP:12314"/>
        <dbReference type="ChEBI" id="CHEBI:15377"/>
        <dbReference type="ChEBI" id="CHEBI:16044"/>
        <dbReference type="ChEBI" id="CHEBI:29950"/>
        <dbReference type="ChEBI" id="CHEBI:45764"/>
        <dbReference type="ChEBI" id="CHEBI:50058"/>
        <dbReference type="EC" id="1.8.4.12"/>
    </reaction>
</comment>
<evidence type="ECO:0000259" key="6">
    <source>
        <dbReference type="PROSITE" id="PS51790"/>
    </source>
</evidence>
<dbReference type="GO" id="GO:0005737">
    <property type="term" value="C:cytoplasm"/>
    <property type="evidence" value="ECO:0007669"/>
    <property type="project" value="TreeGrafter"/>
</dbReference>
<evidence type="ECO:0000313" key="8">
    <source>
        <dbReference type="Proteomes" id="UP000318571"/>
    </source>
</evidence>
<comment type="caution">
    <text evidence="7">The sequence shown here is derived from an EMBL/GenBank/DDBJ whole genome shotgun (WGS) entry which is preliminary data.</text>
</comment>
<dbReference type="PROSITE" id="PS51790">
    <property type="entry name" value="MSRB"/>
    <property type="match status" value="1"/>
</dbReference>
<accession>A0A553PGW6</accession>
<dbReference type="PANTHER" id="PTHR10173">
    <property type="entry name" value="METHIONINE SULFOXIDE REDUCTASE"/>
    <property type="match status" value="1"/>
</dbReference>
<dbReference type="EC" id="1.8.4.12" evidence="2 5"/>
<dbReference type="NCBIfam" id="TIGR00357">
    <property type="entry name" value="peptide-methionine (R)-S-oxide reductase MsrB"/>
    <property type="match status" value="1"/>
</dbReference>
<feature type="chain" id="PRO_5022260743" description="Peptide-methionine (R)-S-oxide reductase" evidence="5">
    <location>
        <begin position="19"/>
        <end position="179"/>
    </location>
</feature>
<proteinExistence type="inferred from homology"/>
<dbReference type="GO" id="GO:0006979">
    <property type="term" value="P:response to oxidative stress"/>
    <property type="evidence" value="ECO:0007669"/>
    <property type="project" value="InterPro"/>
</dbReference>
<evidence type="ECO:0000313" key="7">
    <source>
        <dbReference type="EMBL" id="TRY76921.1"/>
    </source>
</evidence>
<keyword evidence="5" id="KW-0479">Metal-binding</keyword>
<feature type="signal peptide" evidence="5">
    <location>
        <begin position="1"/>
        <end position="18"/>
    </location>
</feature>
<comment type="cofactor">
    <cofactor evidence="5">
        <name>Zn(2+)</name>
        <dbReference type="ChEBI" id="CHEBI:29105"/>
    </cofactor>
    <text evidence="5">Binds 1 zinc ion per subunit.</text>
</comment>
<gene>
    <name evidence="7" type="ORF">TCAL_10148</name>
</gene>
<evidence type="ECO:0000256" key="5">
    <source>
        <dbReference type="RuleBase" id="RU365044"/>
    </source>
</evidence>
<keyword evidence="3 5" id="KW-0560">Oxidoreductase</keyword>
<dbReference type="GO" id="GO:0033743">
    <property type="term" value="F:peptide-methionine (R)-S-oxide reductase activity"/>
    <property type="evidence" value="ECO:0007669"/>
    <property type="project" value="UniProtKB-EC"/>
</dbReference>
<dbReference type="InterPro" id="IPR002579">
    <property type="entry name" value="Met_Sox_Rdtase_MsrB_dom"/>
</dbReference>
<evidence type="ECO:0000256" key="3">
    <source>
        <dbReference type="ARBA" id="ARBA00023002"/>
    </source>
</evidence>
<reference evidence="7 8" key="1">
    <citation type="journal article" date="2018" name="Nat. Ecol. Evol.">
        <title>Genomic signatures of mitonuclear coevolution across populations of Tigriopus californicus.</title>
        <authorList>
            <person name="Barreto F.S."/>
            <person name="Watson E.T."/>
            <person name="Lima T.G."/>
            <person name="Willett C.S."/>
            <person name="Edmands S."/>
            <person name="Li W."/>
            <person name="Burton R.S."/>
        </authorList>
    </citation>
    <scope>NUCLEOTIDE SEQUENCE [LARGE SCALE GENOMIC DNA]</scope>
    <source>
        <strain evidence="7 8">San Diego</strain>
    </source>
</reference>